<feature type="signal peptide" evidence="7">
    <location>
        <begin position="1"/>
        <end position="34"/>
    </location>
</feature>
<dbReference type="Pfam" id="PF00512">
    <property type="entry name" value="HisKA"/>
    <property type="match status" value="1"/>
</dbReference>
<evidence type="ECO:0000259" key="8">
    <source>
        <dbReference type="PROSITE" id="PS50109"/>
    </source>
</evidence>
<dbReference type="InterPro" id="IPR011006">
    <property type="entry name" value="CheY-like_superfamily"/>
</dbReference>
<dbReference type="InterPro" id="IPR003594">
    <property type="entry name" value="HATPase_dom"/>
</dbReference>
<dbReference type="SMART" id="SM00448">
    <property type="entry name" value="REC"/>
    <property type="match status" value="1"/>
</dbReference>
<feature type="chain" id="PRO_5035270900" description="histidine kinase" evidence="7">
    <location>
        <begin position="35"/>
        <end position="1751"/>
    </location>
</feature>
<dbReference type="Gene3D" id="2.60.40.10">
    <property type="entry name" value="Immunoglobulins"/>
    <property type="match status" value="1"/>
</dbReference>
<keyword evidence="6" id="KW-1133">Transmembrane helix</keyword>
<comment type="catalytic activity">
    <reaction evidence="1">
        <text>ATP + protein L-histidine = ADP + protein N-phospho-L-histidine.</text>
        <dbReference type="EC" id="2.7.13.3"/>
    </reaction>
</comment>
<proteinExistence type="predicted"/>
<dbReference type="InterPro" id="IPR036097">
    <property type="entry name" value="HisK_dim/P_sf"/>
</dbReference>
<evidence type="ECO:0000256" key="4">
    <source>
        <dbReference type="PROSITE-ProRule" id="PRU00169"/>
    </source>
</evidence>
<reference evidence="10" key="1">
    <citation type="submission" date="2021-03" db="EMBL/GenBank/DDBJ databases">
        <title>Acanthopleuribacteraceae sp. M133.</title>
        <authorList>
            <person name="Wang G."/>
        </authorList>
    </citation>
    <scope>NUCLEOTIDE SEQUENCE</scope>
    <source>
        <strain evidence="10">M133</strain>
    </source>
</reference>
<dbReference type="EC" id="2.7.13.3" evidence="2"/>
<feature type="domain" description="Histidine kinase" evidence="8">
    <location>
        <begin position="1471"/>
        <end position="1727"/>
    </location>
</feature>
<dbReference type="Pfam" id="PF02518">
    <property type="entry name" value="HATPase_c"/>
    <property type="match status" value="2"/>
</dbReference>
<dbReference type="EMBL" id="CP071793">
    <property type="protein sequence ID" value="QTD48894.1"/>
    <property type="molecule type" value="Genomic_DNA"/>
</dbReference>
<dbReference type="SUPFAM" id="SSF63829">
    <property type="entry name" value="Calcium-dependent phosphotriesterase"/>
    <property type="match status" value="3"/>
</dbReference>
<evidence type="ECO:0000256" key="1">
    <source>
        <dbReference type="ARBA" id="ARBA00000085"/>
    </source>
</evidence>
<dbReference type="InterPro" id="IPR011110">
    <property type="entry name" value="Reg_prop"/>
</dbReference>
<keyword evidence="3 4" id="KW-0597">Phosphoprotein</keyword>
<keyword evidence="6" id="KW-0472">Membrane</keyword>
<dbReference type="CDD" id="cd17574">
    <property type="entry name" value="REC_OmpR"/>
    <property type="match status" value="1"/>
</dbReference>
<keyword evidence="7" id="KW-0732">Signal</keyword>
<evidence type="ECO:0000256" key="5">
    <source>
        <dbReference type="SAM" id="MobiDB-lite"/>
    </source>
</evidence>
<dbReference type="Pfam" id="PF07495">
    <property type="entry name" value="Y_Y_Y"/>
    <property type="match status" value="1"/>
</dbReference>
<dbReference type="FunFam" id="3.30.565.10:FF:000010">
    <property type="entry name" value="Sensor histidine kinase RcsC"/>
    <property type="match status" value="1"/>
</dbReference>
<dbReference type="PROSITE" id="PS50110">
    <property type="entry name" value="RESPONSE_REGULATORY"/>
    <property type="match status" value="1"/>
</dbReference>
<dbReference type="InterPro" id="IPR011123">
    <property type="entry name" value="Y_Y_Y"/>
</dbReference>
<dbReference type="InterPro" id="IPR005467">
    <property type="entry name" value="His_kinase_dom"/>
</dbReference>
<protein>
    <recommendedName>
        <fullName evidence="2">histidine kinase</fullName>
        <ecNumber evidence="2">2.7.13.3</ecNumber>
    </recommendedName>
</protein>
<keyword evidence="11" id="KW-1185">Reference proteome</keyword>
<dbReference type="Gene3D" id="2.130.10.10">
    <property type="entry name" value="YVTN repeat-like/Quinoprotein amine dehydrogenase"/>
    <property type="match status" value="6"/>
</dbReference>
<evidence type="ECO:0000259" key="9">
    <source>
        <dbReference type="PROSITE" id="PS50110"/>
    </source>
</evidence>
<dbReference type="Gene3D" id="1.10.287.130">
    <property type="match status" value="1"/>
</dbReference>
<dbReference type="SMART" id="SM00387">
    <property type="entry name" value="HATPase_c"/>
    <property type="match status" value="2"/>
</dbReference>
<gene>
    <name evidence="10" type="ORF">J3U87_25200</name>
</gene>
<dbReference type="Pfam" id="PF07494">
    <property type="entry name" value="Reg_prop"/>
    <property type="match status" value="4"/>
</dbReference>
<keyword evidence="6" id="KW-0812">Transmembrane</keyword>
<feature type="modified residue" description="4-aspartylphosphate" evidence="4">
    <location>
        <position position="1180"/>
    </location>
</feature>
<dbReference type="SMART" id="SM00388">
    <property type="entry name" value="HisKA"/>
    <property type="match status" value="1"/>
</dbReference>
<dbReference type="PRINTS" id="PR00344">
    <property type="entry name" value="BCTRLSENSOR"/>
</dbReference>
<dbReference type="InterPro" id="IPR013783">
    <property type="entry name" value="Ig-like_fold"/>
</dbReference>
<feature type="region of interest" description="Disordered" evidence="5">
    <location>
        <begin position="1730"/>
        <end position="1751"/>
    </location>
</feature>
<dbReference type="PANTHER" id="PTHR43547">
    <property type="entry name" value="TWO-COMPONENT HISTIDINE KINASE"/>
    <property type="match status" value="1"/>
</dbReference>
<dbReference type="CDD" id="cd00082">
    <property type="entry name" value="HisKA"/>
    <property type="match status" value="1"/>
</dbReference>
<organism evidence="10 11">
    <name type="scientific">Sulfidibacter corallicola</name>
    <dbReference type="NCBI Taxonomy" id="2818388"/>
    <lineage>
        <taxon>Bacteria</taxon>
        <taxon>Pseudomonadati</taxon>
        <taxon>Acidobacteriota</taxon>
        <taxon>Holophagae</taxon>
        <taxon>Acanthopleuribacterales</taxon>
        <taxon>Acanthopleuribacteraceae</taxon>
        <taxon>Sulfidibacter</taxon>
    </lineage>
</organism>
<dbReference type="InterPro" id="IPR004358">
    <property type="entry name" value="Sig_transdc_His_kin-like_C"/>
</dbReference>
<evidence type="ECO:0000256" key="7">
    <source>
        <dbReference type="SAM" id="SignalP"/>
    </source>
</evidence>
<dbReference type="InterPro" id="IPR029016">
    <property type="entry name" value="GAF-like_dom_sf"/>
</dbReference>
<dbReference type="Proteomes" id="UP000663929">
    <property type="component" value="Chromosome"/>
</dbReference>
<evidence type="ECO:0000256" key="6">
    <source>
        <dbReference type="SAM" id="Phobius"/>
    </source>
</evidence>
<feature type="domain" description="Histidine kinase" evidence="8">
    <location>
        <begin position="859"/>
        <end position="1077"/>
    </location>
</feature>
<accession>A0A8A4TI77</accession>
<dbReference type="InterPro" id="IPR015943">
    <property type="entry name" value="WD40/YVTN_repeat-like_dom_sf"/>
</dbReference>
<dbReference type="PROSITE" id="PS50109">
    <property type="entry name" value="HIS_KIN"/>
    <property type="match status" value="2"/>
</dbReference>
<dbReference type="Gene3D" id="3.30.450.40">
    <property type="match status" value="1"/>
</dbReference>
<dbReference type="SUPFAM" id="SSF63825">
    <property type="entry name" value="YWTD domain"/>
    <property type="match status" value="1"/>
</dbReference>
<feature type="domain" description="Response regulatory" evidence="9">
    <location>
        <begin position="1130"/>
        <end position="1247"/>
    </location>
</feature>
<evidence type="ECO:0000256" key="2">
    <source>
        <dbReference type="ARBA" id="ARBA00012438"/>
    </source>
</evidence>
<dbReference type="InterPro" id="IPR003661">
    <property type="entry name" value="HisK_dim/P_dom"/>
</dbReference>
<dbReference type="Pfam" id="PF00072">
    <property type="entry name" value="Response_reg"/>
    <property type="match status" value="1"/>
</dbReference>
<dbReference type="InterPro" id="IPR001789">
    <property type="entry name" value="Sig_transdc_resp-reg_receiver"/>
</dbReference>
<dbReference type="GO" id="GO:0000155">
    <property type="term" value="F:phosphorelay sensor kinase activity"/>
    <property type="evidence" value="ECO:0007669"/>
    <property type="project" value="InterPro"/>
</dbReference>
<dbReference type="SUPFAM" id="SSF55874">
    <property type="entry name" value="ATPase domain of HSP90 chaperone/DNA topoisomerase II/histidine kinase"/>
    <property type="match status" value="2"/>
</dbReference>
<evidence type="ECO:0000313" key="11">
    <source>
        <dbReference type="Proteomes" id="UP000663929"/>
    </source>
</evidence>
<dbReference type="KEGG" id="scor:J3U87_25200"/>
<name>A0A8A4TI77_SULCO</name>
<dbReference type="SUPFAM" id="SSF55781">
    <property type="entry name" value="GAF domain-like"/>
    <property type="match status" value="1"/>
</dbReference>
<dbReference type="PANTHER" id="PTHR43547:SF2">
    <property type="entry name" value="HYBRID SIGNAL TRANSDUCTION HISTIDINE KINASE C"/>
    <property type="match status" value="1"/>
</dbReference>
<sequence>MIIYASLSFSTSARALGRHCLFALLSLALPLARAQPDLYHFERITPSDGLPHSVVNDIAQDDVGFLWFGTQEGLSRYDGFEFRVFKHDSSDATSLSDNYVRCVLVDRQGRLWVGTSNGLNRLERNTQSFVRYLPDRDRKGALSSPAVRQLFQDRDDRLWVSTLGGGLNRLDPETGTFEVFRHDPNDPTSLSHDQVETVYQTRDGTMWAGCVNGINRLRGGRFTLFANGSEQPDFVAMNQIKRFLEDDRGRLWVGSFSGTLQMLDRDTGQLTHYPLPDGKGTNVISDLLLTDTGSLWLATYSGLFLFDPDRGYLRQLTHDPADPISLSGNLLRSLFRDQSGLFWVGTFEAGVNKVNLEQRSFIHYRYAPNSKNGLGDSSIRGFHPDGRGHMWIATGKGVERLDLETGTFEHFRHDPNDPGSLSSDDILEVFVDAQGTLWVGAFGGGLLSYDEARGAFRHYRHLPGNPRTPSGDYISSINQTEPGALWIGTFGDGLDHFDRSSGIFTRFTHDPGDHRSLAANRIWRILPRDHRLLLGTYGGGLSIMDPTTNTFTNYDHDPNDPTSLSHDNVYSIYHDSGGRLWVGTSSGLDRAVGDLDALSFHPGPLLAGGAGNSIYGILEDDAGLLWISTNAGISRLDPETHVVRNFDESHGLQSLEFKEGAWGKSPDGDLWFGGSNGFNRFRPEKVFPERPPPPVVITEMERINRQWMGEIAGDRRDAIVLDHRDAVISFSFAALDYAAPKKNRYAFKLEGFDEAWVYSGNRHRASYTNLDAGTYRFRVKAANNDGVWNETGIGVPLRVLPPPWRTWWAYGLYLLAGIALLAVLYRAKTREQRLTLVSQQAQLQAMEKLDRLKDEFLANTSHELRTPLNGIVGLAESLLEGARGSLEIPVCHDLDMIASSGRRLAGLVDDILDFSKLRQGALKLRLRPVHLATIVETVFGLCQPLVAGKPVTLAHRMDASLPDVLADENRLFQIMHNLVGNAIKFTEQGAVTVTAEPLDGRLRISVSDTGIGIAPEAQERVFETFEQADGSVSRTHGGTGLGLAIVRQLVTLHGSRITLDSTPGEGSTFRFELAIANQAALREVPVDDAWPEVRTTVGTASELTRFQAAPQPEGTWEPQMELAVDGDGVHILVVDDEPVNIQVLINHLAPCSFSVDKALDGAEAIRLLDGEKRFDLVLLDIMMPRMSGYEVCTEIRRRYSADELPIVLLTAKNLVADLVRGFESGANDYILKPVSKGELLARIEIHIELANVHRKLKTYSRRLEAEVAERTRALEGRNNELEQLNEIIKSVNQKVKMDELLETIVERATDLFPKADIAMFLQVDRKMEYLQFRHVRGEHAEAWVGRRLPYRMLREYFESGNTRLERGIYLLDVEAAGRIGDLPWTEAILAMTLALREEPEGFLVLGSHARGDAFLDSDVERCRRFREHALTAFAKARMFAELEEMTKTLFETQQELVRAAHGAGMAEIATEVLHNVGNELNSINVSIESISSILEEDPLRVVDRVFALIRTNNDRLAAYLAEDPQGRKITSLVPELIDNLRDIHESLRDDAKSLRAHVKNIRLFMRNQNELAEAEHFLEQADLNNMLHAALTFREKELKRHGIVVNRELTDLPGLPVNKPRLQKVLDILIENAREAMAGLPSTARRELRVATELRDDRILVAIGDSGTGIEPGLQARIFAQGFSTKGPRRGGSLHYAANTLKQLGGHIRLREQDRGTTLVLELPLRFETRALDEPTSPETADSIGPSERSP</sequence>
<dbReference type="CDD" id="cd16922">
    <property type="entry name" value="HATPase_EvgS-ArcB-TorS-like"/>
    <property type="match status" value="1"/>
</dbReference>
<feature type="transmembrane region" description="Helical" evidence="6">
    <location>
        <begin position="807"/>
        <end position="825"/>
    </location>
</feature>
<dbReference type="Gene3D" id="3.30.565.10">
    <property type="entry name" value="Histidine kinase-like ATPase, C-terminal domain"/>
    <property type="match status" value="2"/>
</dbReference>
<dbReference type="RefSeq" id="WP_237378544.1">
    <property type="nucleotide sequence ID" value="NZ_CP071793.1"/>
</dbReference>
<dbReference type="SUPFAM" id="SSF47384">
    <property type="entry name" value="Homodimeric domain of signal transducing histidine kinase"/>
    <property type="match status" value="1"/>
</dbReference>
<dbReference type="InterPro" id="IPR036890">
    <property type="entry name" value="HATPase_C_sf"/>
</dbReference>
<dbReference type="Gene3D" id="3.40.50.2300">
    <property type="match status" value="1"/>
</dbReference>
<evidence type="ECO:0000313" key="10">
    <source>
        <dbReference type="EMBL" id="QTD48894.1"/>
    </source>
</evidence>
<evidence type="ECO:0000256" key="3">
    <source>
        <dbReference type="ARBA" id="ARBA00022553"/>
    </source>
</evidence>
<dbReference type="SUPFAM" id="SSF52172">
    <property type="entry name" value="CheY-like"/>
    <property type="match status" value="1"/>
</dbReference>